<feature type="transmembrane region" description="Helical" evidence="10">
    <location>
        <begin position="532"/>
        <end position="550"/>
    </location>
</feature>
<keyword evidence="4 12" id="KW-0808">Transferase</keyword>
<feature type="transmembrane region" description="Helical" evidence="10">
    <location>
        <begin position="41"/>
        <end position="63"/>
    </location>
</feature>
<dbReference type="InterPro" id="IPR003594">
    <property type="entry name" value="HATPase_dom"/>
</dbReference>
<dbReference type="EMBL" id="JGZD01000007">
    <property type="protein sequence ID" value="KFI73241.1"/>
    <property type="molecule type" value="Genomic_DNA"/>
</dbReference>
<dbReference type="InterPro" id="IPR011712">
    <property type="entry name" value="Sig_transdc_His_kin_sub3_dim/P"/>
</dbReference>
<evidence type="ECO:0000256" key="10">
    <source>
        <dbReference type="SAM" id="Phobius"/>
    </source>
</evidence>
<feature type="transmembrane region" description="Helical" evidence="10">
    <location>
        <begin position="70"/>
        <end position="85"/>
    </location>
</feature>
<evidence type="ECO:0000256" key="8">
    <source>
        <dbReference type="ARBA" id="ARBA00023012"/>
    </source>
</evidence>
<dbReference type="eggNOG" id="COG4585">
    <property type="taxonomic scope" value="Bacteria"/>
</dbReference>
<dbReference type="Gene3D" id="1.20.5.1930">
    <property type="match status" value="1"/>
</dbReference>
<dbReference type="Pfam" id="PF07730">
    <property type="entry name" value="HisKA_3"/>
    <property type="match status" value="1"/>
</dbReference>
<evidence type="ECO:0000256" key="4">
    <source>
        <dbReference type="ARBA" id="ARBA00022679"/>
    </source>
</evidence>
<protein>
    <recommendedName>
        <fullName evidence="2">histidine kinase</fullName>
        <ecNumber evidence="2">2.7.13.3</ecNumber>
    </recommendedName>
</protein>
<accession>A0A087BQE1</accession>
<dbReference type="PANTHER" id="PTHR24421">
    <property type="entry name" value="NITRATE/NITRITE SENSOR PROTEIN NARX-RELATED"/>
    <property type="match status" value="1"/>
</dbReference>
<feature type="transmembrane region" description="Helical" evidence="10">
    <location>
        <begin position="16"/>
        <end position="35"/>
    </location>
</feature>
<keyword evidence="10" id="KW-1133">Transmembrane helix</keyword>
<feature type="compositionally biased region" description="Basic and acidic residues" evidence="9">
    <location>
        <begin position="485"/>
        <end position="503"/>
    </location>
</feature>
<comment type="catalytic activity">
    <reaction evidence="1">
        <text>ATP + protein L-histidine = ADP + protein N-phospho-L-histidine.</text>
        <dbReference type="EC" id="2.7.13.3"/>
    </reaction>
</comment>
<proteinExistence type="predicted"/>
<evidence type="ECO:0000256" key="5">
    <source>
        <dbReference type="ARBA" id="ARBA00022741"/>
    </source>
</evidence>
<evidence type="ECO:0000256" key="3">
    <source>
        <dbReference type="ARBA" id="ARBA00022553"/>
    </source>
</evidence>
<keyword evidence="8" id="KW-0902">Two-component regulatory system</keyword>
<keyword evidence="3" id="KW-0597">Phosphoprotein</keyword>
<dbReference type="GO" id="GO:0016020">
    <property type="term" value="C:membrane"/>
    <property type="evidence" value="ECO:0007669"/>
    <property type="project" value="InterPro"/>
</dbReference>
<dbReference type="PANTHER" id="PTHR24421:SF10">
    <property type="entry name" value="NITRATE_NITRITE SENSOR PROTEIN NARQ"/>
    <property type="match status" value="1"/>
</dbReference>
<dbReference type="Proteomes" id="UP000029014">
    <property type="component" value="Unassembled WGS sequence"/>
</dbReference>
<reference evidence="12 13" key="1">
    <citation type="submission" date="2014-03" db="EMBL/GenBank/DDBJ databases">
        <title>Genomics of Bifidobacteria.</title>
        <authorList>
            <person name="Ventura M."/>
            <person name="Milani C."/>
            <person name="Lugli G.A."/>
        </authorList>
    </citation>
    <scope>NUCLEOTIDE SEQUENCE [LARGE SCALE GENOMIC DNA]</scope>
    <source>
        <strain evidence="12 13">LMG 11592</strain>
    </source>
</reference>
<dbReference type="AlphaFoldDB" id="A0A087BQE1"/>
<dbReference type="Gene3D" id="3.30.565.10">
    <property type="entry name" value="Histidine kinase-like ATPase, C-terminal domain"/>
    <property type="match status" value="1"/>
</dbReference>
<evidence type="ECO:0000256" key="2">
    <source>
        <dbReference type="ARBA" id="ARBA00012438"/>
    </source>
</evidence>
<keyword evidence="5" id="KW-0547">Nucleotide-binding</keyword>
<dbReference type="InterPro" id="IPR050482">
    <property type="entry name" value="Sensor_HK_TwoCompSys"/>
</dbReference>
<dbReference type="Pfam" id="PF02518">
    <property type="entry name" value="HATPase_c"/>
    <property type="match status" value="1"/>
</dbReference>
<comment type="caution">
    <text evidence="12">The sequence shown here is derived from an EMBL/GenBank/DDBJ whole genome shotgun (WGS) entry which is preliminary data.</text>
</comment>
<keyword evidence="13" id="KW-1185">Reference proteome</keyword>
<feature type="transmembrane region" description="Helical" evidence="10">
    <location>
        <begin position="598"/>
        <end position="627"/>
    </location>
</feature>
<dbReference type="GO" id="GO:0046983">
    <property type="term" value="F:protein dimerization activity"/>
    <property type="evidence" value="ECO:0007669"/>
    <property type="project" value="InterPro"/>
</dbReference>
<organism evidence="12 13">
    <name type="scientific">Bifidobacterium minimum</name>
    <dbReference type="NCBI Taxonomy" id="1693"/>
    <lineage>
        <taxon>Bacteria</taxon>
        <taxon>Bacillati</taxon>
        <taxon>Actinomycetota</taxon>
        <taxon>Actinomycetes</taxon>
        <taxon>Bifidobacteriales</taxon>
        <taxon>Bifidobacteriaceae</taxon>
        <taxon>Bifidobacterium</taxon>
    </lineage>
</organism>
<feature type="region of interest" description="Disordered" evidence="9">
    <location>
        <begin position="429"/>
        <end position="461"/>
    </location>
</feature>
<keyword evidence="10" id="KW-0472">Membrane</keyword>
<dbReference type="Pfam" id="PF23539">
    <property type="entry name" value="DUF7134"/>
    <property type="match status" value="2"/>
</dbReference>
<dbReference type="SUPFAM" id="SSF55874">
    <property type="entry name" value="ATPase domain of HSP90 chaperone/DNA topoisomerase II/histidine kinase"/>
    <property type="match status" value="1"/>
</dbReference>
<dbReference type="InterPro" id="IPR036890">
    <property type="entry name" value="HATPase_C_sf"/>
</dbReference>
<evidence type="ECO:0000259" key="11">
    <source>
        <dbReference type="SMART" id="SM00387"/>
    </source>
</evidence>
<dbReference type="SMART" id="SM00387">
    <property type="entry name" value="HATPase_c"/>
    <property type="match status" value="1"/>
</dbReference>
<keyword evidence="7" id="KW-0067">ATP-binding</keyword>
<gene>
    <name evidence="12" type="ORF">BMIN_0647</name>
</gene>
<dbReference type="InterPro" id="IPR055558">
    <property type="entry name" value="DUF7134"/>
</dbReference>
<feature type="transmembrane region" description="Helical" evidence="10">
    <location>
        <begin position="175"/>
        <end position="194"/>
    </location>
</feature>
<evidence type="ECO:0000256" key="7">
    <source>
        <dbReference type="ARBA" id="ARBA00022840"/>
    </source>
</evidence>
<evidence type="ECO:0000256" key="6">
    <source>
        <dbReference type="ARBA" id="ARBA00022777"/>
    </source>
</evidence>
<dbReference type="RefSeq" id="WP_022861330.1">
    <property type="nucleotide sequence ID" value="NZ_JGZD01000007.1"/>
</dbReference>
<evidence type="ECO:0000313" key="13">
    <source>
        <dbReference type="Proteomes" id="UP000029014"/>
    </source>
</evidence>
<keyword evidence="10" id="KW-0812">Transmembrane</keyword>
<feature type="domain" description="Histidine kinase/HSP90-like ATPase" evidence="11">
    <location>
        <begin position="333"/>
        <end position="428"/>
    </location>
</feature>
<evidence type="ECO:0000313" key="12">
    <source>
        <dbReference type="EMBL" id="KFI73241.1"/>
    </source>
</evidence>
<evidence type="ECO:0000256" key="9">
    <source>
        <dbReference type="SAM" id="MobiDB-lite"/>
    </source>
</evidence>
<feature type="region of interest" description="Disordered" evidence="9">
    <location>
        <begin position="813"/>
        <end position="844"/>
    </location>
</feature>
<feature type="region of interest" description="Disordered" evidence="9">
    <location>
        <begin position="485"/>
        <end position="517"/>
    </location>
</feature>
<dbReference type="GO" id="GO:0005524">
    <property type="term" value="F:ATP binding"/>
    <property type="evidence" value="ECO:0007669"/>
    <property type="project" value="UniProtKB-KW"/>
</dbReference>
<dbReference type="EC" id="2.7.13.3" evidence="2"/>
<evidence type="ECO:0000256" key="1">
    <source>
        <dbReference type="ARBA" id="ARBA00000085"/>
    </source>
</evidence>
<keyword evidence="6 12" id="KW-0418">Kinase</keyword>
<dbReference type="STRING" id="1693.BMIN_0647"/>
<name>A0A087BQE1_9BIFI</name>
<sequence>MGTIGRSAGWLHSHTIIADGALAIAVLLLSLAMNAQSNGLLFSYSSFLWMSLWSGAVILPAIWRRRSPDQAAVAFIVIAILQLILGPSLTLTDSLSLVMLYSVIVYGSPRHTRRFILTAFIMGFLAIVVTSWTNIAGSAWPVLTDLDVAAVQQCPTAWSMSIDAGCARTLGLNLLWGYGVIAVCLLSAVTLAYWQRARLQTARMIAERNDALAASEEESSRNAASAERARIARDMHDVVAHTLSIIIVQADGGRYAGVHDPALARESMENIRHESRRALHDMTILLGVFGGSHDCDYTHVADVIEQARQASAGSLTIGRIVEGTPATERLDPTASTAMYRVVQEALTNVRKYAGPDVRVTIRETWTDDGLRVDIIDDGRGTSSSRDGHKPGYGLMGMRERIEAVHGTVDAGPRNQGGFEVQASVPYSAAMPLTHHDGPGASDGGHSSADGTSMTPLRSPLNRAHSLLTRLTRGAIDAKRNVMALDDPHGISERDSTARSDSVPRPDGTTDDPRGRIRANGVERLSRWTQRHYWFMDMLGTLAAIVLIGFLPPSGYVLMGSGYAMDFASTQGDGADSLMVTTLLLPLCVRRRFPETSAAIIATVCALQLIVFPHVLFFNIIALLSLYSANLYGRDKAWRWTSVAAIINAVLFAVKATAGSMGYSTIIDLIILNRNTTTTSLSLTGVMASLITSFVTVMMACLATIAMARWSRSSGTNALVLSARQEALEIERREQRILAANIERERIGSSIRSQIREALTGVIDEADHGIDLLDEARRAHTDPDPQLIERSFSAIGERGRKALSQMRKLLGVLRDTGGASTQGRTETGPRLSPAAPLDDQLRKES</sequence>
<dbReference type="GO" id="GO:0000155">
    <property type="term" value="F:phosphorelay sensor kinase activity"/>
    <property type="evidence" value="ECO:0007669"/>
    <property type="project" value="InterPro"/>
</dbReference>
<dbReference type="CDD" id="cd16917">
    <property type="entry name" value="HATPase_UhpB-NarQ-NarX-like"/>
    <property type="match status" value="1"/>
</dbReference>
<feature type="transmembrane region" description="Helical" evidence="10">
    <location>
        <begin position="639"/>
        <end position="665"/>
    </location>
</feature>
<feature type="transmembrane region" description="Helical" evidence="10">
    <location>
        <begin position="685"/>
        <end position="707"/>
    </location>
</feature>
<feature type="transmembrane region" description="Helical" evidence="10">
    <location>
        <begin position="115"/>
        <end position="135"/>
    </location>
</feature>